<keyword evidence="2" id="KW-1185">Reference proteome</keyword>
<gene>
    <name evidence="1" type="ORF">CLAFUR5_14258</name>
</gene>
<accession>A0A9Q8PMR1</accession>
<evidence type="ECO:0000313" key="2">
    <source>
        <dbReference type="Proteomes" id="UP000756132"/>
    </source>
</evidence>
<name>A0A9Q8PMR1_PASFU</name>
<proteinExistence type="predicted"/>
<reference evidence="1" key="1">
    <citation type="submission" date="2021-12" db="EMBL/GenBank/DDBJ databases">
        <authorList>
            <person name="Zaccaron A."/>
            <person name="Stergiopoulos I."/>
        </authorList>
    </citation>
    <scope>NUCLEOTIDE SEQUENCE</scope>
    <source>
        <strain evidence="1">Race5_Kim</strain>
    </source>
</reference>
<sequence>MGRYFGPNEDLITSCVLPVHLLNSDDKLLSNLQAVIAKLRTLKLSVWVDNHQPTTSKFAHVFNHAAILQDLELEIVNQKCTTQGLSRYIFDLPWYQYELDTSDLVKNLLQQTTMPVFESLRITGGTIDLADIRAFVKRHGSLKVIYATWCEIRGIGSYEASFEGDHARWSPLTMDEILEGTPLEQKLTQELGEVRVGYLSIPERDEQMWDTVGWYGAVDNSLEHDDEVAE</sequence>
<dbReference type="RefSeq" id="XP_047769585.1">
    <property type="nucleotide sequence ID" value="XM_047913406.1"/>
</dbReference>
<dbReference type="Proteomes" id="UP000756132">
    <property type="component" value="Chromosome 13"/>
</dbReference>
<reference evidence="1" key="2">
    <citation type="journal article" date="2022" name="Microb. Genom.">
        <title>A chromosome-scale genome assembly of the tomato pathogen Cladosporium fulvum reveals a compartmentalized genome architecture and the presence of a dispensable chromosome.</title>
        <authorList>
            <person name="Zaccaron A.Z."/>
            <person name="Chen L.H."/>
            <person name="Samaras A."/>
            <person name="Stergiopoulos I."/>
        </authorList>
    </citation>
    <scope>NUCLEOTIDE SEQUENCE</scope>
    <source>
        <strain evidence="1">Race5_Kim</strain>
    </source>
</reference>
<dbReference type="EMBL" id="CP090175">
    <property type="protein sequence ID" value="UJO25219.1"/>
    <property type="molecule type" value="Genomic_DNA"/>
</dbReference>
<evidence type="ECO:0000313" key="1">
    <source>
        <dbReference type="EMBL" id="UJO25219.1"/>
    </source>
</evidence>
<dbReference type="GeneID" id="71994136"/>
<dbReference type="AlphaFoldDB" id="A0A9Q8PMR1"/>
<organism evidence="1 2">
    <name type="scientific">Passalora fulva</name>
    <name type="common">Tomato leaf mold</name>
    <name type="synonym">Cladosporium fulvum</name>
    <dbReference type="NCBI Taxonomy" id="5499"/>
    <lineage>
        <taxon>Eukaryota</taxon>
        <taxon>Fungi</taxon>
        <taxon>Dikarya</taxon>
        <taxon>Ascomycota</taxon>
        <taxon>Pezizomycotina</taxon>
        <taxon>Dothideomycetes</taxon>
        <taxon>Dothideomycetidae</taxon>
        <taxon>Mycosphaerellales</taxon>
        <taxon>Mycosphaerellaceae</taxon>
        <taxon>Fulvia</taxon>
    </lineage>
</organism>
<protein>
    <submittedName>
        <fullName evidence="1">Uncharacterized protein</fullName>
    </submittedName>
</protein>
<dbReference type="KEGG" id="ffu:CLAFUR5_14258"/>